<accession>A0A3S0L0G3</accession>
<dbReference type="InterPro" id="IPR025635">
    <property type="entry name" value="DUF4293"/>
</dbReference>
<keyword evidence="1" id="KW-0472">Membrane</keyword>
<sequence>MIARIQTLYLFLAALLAAGSMFLPFWSVTAEQQYLFSDFSLYPGAGAFFVTGSYAAGIFSPLTALAAIAGIFLYKKRELQRSVIFLAILLFLGDLLTGLTAAHFMNQHFQALAPEVTHRPEAGFFILLPEPVLFWLAMKGVVKDEKIANAYKRL</sequence>
<keyword evidence="5" id="KW-1185">Reference proteome</keyword>
<comment type="caution">
    <text evidence="3">The sequence shown here is derived from an EMBL/GenBank/DDBJ whole genome shotgun (WGS) entry which is preliminary data.</text>
</comment>
<name>A0A3S0L0G3_CHLPH</name>
<feature type="transmembrane region" description="Helical" evidence="1">
    <location>
        <begin position="54"/>
        <end position="74"/>
    </location>
</feature>
<evidence type="ECO:0000313" key="4">
    <source>
        <dbReference type="Proteomes" id="UP000279908"/>
    </source>
</evidence>
<protein>
    <submittedName>
        <fullName evidence="3">DUF4293 family protein</fullName>
    </submittedName>
</protein>
<dbReference type="AlphaFoldDB" id="A0A3S0L0G3"/>
<evidence type="ECO:0000256" key="1">
    <source>
        <dbReference type="SAM" id="Phobius"/>
    </source>
</evidence>
<dbReference type="Proteomes" id="UP000279908">
    <property type="component" value="Unassembled WGS sequence"/>
</dbReference>
<reference evidence="2 5" key="2">
    <citation type="submission" date="2019-11" db="EMBL/GenBank/DDBJ databases">
        <title>Green- and brown-colored morphotypes of Chlorobia in the stratified aquatic ecosystems of Kandalaksha Gulf (White Sea): A model for study of the accessory genome evolution.</title>
        <authorList>
            <person name="Grouzdev D.S."/>
        </authorList>
    </citation>
    <scope>NUCLEOTIDE SEQUENCE [LARGE SCALE GENOMIC DNA]</scope>
    <source>
        <strain evidence="2 5">ZM</strain>
    </source>
</reference>
<keyword evidence="1" id="KW-0812">Transmembrane</keyword>
<evidence type="ECO:0000313" key="3">
    <source>
        <dbReference type="EMBL" id="RTY37524.1"/>
    </source>
</evidence>
<evidence type="ECO:0000313" key="2">
    <source>
        <dbReference type="EMBL" id="MWV54023.1"/>
    </source>
</evidence>
<evidence type="ECO:0000313" key="5">
    <source>
        <dbReference type="Proteomes" id="UP000489351"/>
    </source>
</evidence>
<organism evidence="3 4">
    <name type="scientific">Chlorobium phaeovibrioides</name>
    <dbReference type="NCBI Taxonomy" id="1094"/>
    <lineage>
        <taxon>Bacteria</taxon>
        <taxon>Pseudomonadati</taxon>
        <taxon>Chlorobiota</taxon>
        <taxon>Chlorobiia</taxon>
        <taxon>Chlorobiales</taxon>
        <taxon>Chlorobiaceae</taxon>
        <taxon>Chlorobium/Pelodictyon group</taxon>
        <taxon>Chlorobium</taxon>
    </lineage>
</organism>
<dbReference type="RefSeq" id="WP_126384652.1">
    <property type="nucleotide sequence ID" value="NZ_CP041698.1"/>
</dbReference>
<proteinExistence type="predicted"/>
<dbReference type="Proteomes" id="UP000489351">
    <property type="component" value="Unassembled WGS sequence"/>
</dbReference>
<dbReference type="EMBL" id="WUBZ01000006">
    <property type="protein sequence ID" value="MWV54023.1"/>
    <property type="molecule type" value="Genomic_DNA"/>
</dbReference>
<feature type="transmembrane region" description="Helical" evidence="1">
    <location>
        <begin position="83"/>
        <end position="102"/>
    </location>
</feature>
<reference evidence="3 4" key="1">
    <citation type="submission" date="2018-12" db="EMBL/GenBank/DDBJ databases">
        <authorList>
            <person name="Lunina O.N."/>
            <person name="Grouzdev D.S."/>
            <person name="Gorlenko V.M."/>
            <person name="Savvichev A.S."/>
        </authorList>
    </citation>
    <scope>NUCLEOTIDE SEQUENCE [LARGE SCALE GENOMIC DNA]</scope>
    <source>
        <strain evidence="3 4">BrKhr-17</strain>
    </source>
</reference>
<gene>
    <name evidence="3" type="ORF">EKD02_06735</name>
    <name evidence="2" type="ORF">GJ685_02960</name>
</gene>
<dbReference type="EMBL" id="RXYK01000009">
    <property type="protein sequence ID" value="RTY37524.1"/>
    <property type="molecule type" value="Genomic_DNA"/>
</dbReference>
<dbReference type="Pfam" id="PF14126">
    <property type="entry name" value="DUF4293"/>
    <property type="match status" value="1"/>
</dbReference>
<keyword evidence="1" id="KW-1133">Transmembrane helix</keyword>
<feature type="transmembrane region" description="Helical" evidence="1">
    <location>
        <begin position="122"/>
        <end position="142"/>
    </location>
</feature>